<dbReference type="AlphaFoldDB" id="A0A8H4QBD0"/>
<feature type="compositionally biased region" description="Low complexity" evidence="1">
    <location>
        <begin position="70"/>
        <end position="81"/>
    </location>
</feature>
<dbReference type="Proteomes" id="UP000562929">
    <property type="component" value="Unassembled WGS sequence"/>
</dbReference>
<sequence length="110" mass="12473">MLTRGESSVVNLVNGSAAETLPLPVMENSNYQADSDVECHYRDIDTTERDRDGFCSQHRRRLLRHPDDASLPSPSRRPSLPHNCHLSYPTTQRRQPSPDETDSIQPTSRT</sequence>
<reference evidence="2 3" key="1">
    <citation type="journal article" date="2020" name="G3 (Bethesda)">
        <title>Genetic Underpinnings of Host Manipulation by Ophiocordyceps as Revealed by Comparative Transcriptomics.</title>
        <authorList>
            <person name="Will I."/>
            <person name="Das B."/>
            <person name="Trinh T."/>
            <person name="Brachmann A."/>
            <person name="Ohm R.A."/>
            <person name="de Bekker C."/>
        </authorList>
    </citation>
    <scope>NUCLEOTIDE SEQUENCE [LARGE SCALE GENOMIC DNA]</scope>
    <source>
        <strain evidence="2 3">EC05</strain>
    </source>
</reference>
<dbReference type="EMBL" id="JAACLJ010000001">
    <property type="protein sequence ID" value="KAF4594426.1"/>
    <property type="molecule type" value="Genomic_DNA"/>
</dbReference>
<feature type="region of interest" description="Disordered" evidence="1">
    <location>
        <begin position="62"/>
        <end position="110"/>
    </location>
</feature>
<evidence type="ECO:0000313" key="2">
    <source>
        <dbReference type="EMBL" id="KAF4594426.1"/>
    </source>
</evidence>
<protein>
    <submittedName>
        <fullName evidence="2">Uncharacterized protein</fullName>
    </submittedName>
</protein>
<evidence type="ECO:0000256" key="1">
    <source>
        <dbReference type="SAM" id="MobiDB-lite"/>
    </source>
</evidence>
<evidence type="ECO:0000313" key="3">
    <source>
        <dbReference type="Proteomes" id="UP000562929"/>
    </source>
</evidence>
<organism evidence="2 3">
    <name type="scientific">Ophiocordyceps camponoti-floridani</name>
    <dbReference type="NCBI Taxonomy" id="2030778"/>
    <lineage>
        <taxon>Eukaryota</taxon>
        <taxon>Fungi</taxon>
        <taxon>Dikarya</taxon>
        <taxon>Ascomycota</taxon>
        <taxon>Pezizomycotina</taxon>
        <taxon>Sordariomycetes</taxon>
        <taxon>Hypocreomycetidae</taxon>
        <taxon>Hypocreales</taxon>
        <taxon>Ophiocordycipitaceae</taxon>
        <taxon>Ophiocordyceps</taxon>
    </lineage>
</organism>
<gene>
    <name evidence="2" type="ORF">GQ602_000039</name>
</gene>
<accession>A0A8H4QBD0</accession>
<comment type="caution">
    <text evidence="2">The sequence shown here is derived from an EMBL/GenBank/DDBJ whole genome shotgun (WGS) entry which is preliminary data.</text>
</comment>
<proteinExistence type="predicted"/>
<keyword evidence="3" id="KW-1185">Reference proteome</keyword>
<name>A0A8H4QBD0_9HYPO</name>